<evidence type="ECO:0000256" key="1">
    <source>
        <dbReference type="SAM" id="MobiDB-lite"/>
    </source>
</evidence>
<dbReference type="OrthoDB" id="8064881at2759"/>
<name>A0A9Q0NCY0_9DIPT</name>
<feature type="compositionally biased region" description="Polar residues" evidence="1">
    <location>
        <begin position="380"/>
        <end position="410"/>
    </location>
</feature>
<evidence type="ECO:0000313" key="2">
    <source>
        <dbReference type="EMBL" id="KAJ6647988.1"/>
    </source>
</evidence>
<keyword evidence="3" id="KW-1185">Reference proteome</keyword>
<dbReference type="EMBL" id="WJQU01000001">
    <property type="protein sequence ID" value="KAJ6647988.1"/>
    <property type="molecule type" value="Genomic_DNA"/>
</dbReference>
<accession>A0A9Q0NCY0</accession>
<gene>
    <name evidence="2" type="ORF">Bhyg_03213</name>
</gene>
<comment type="caution">
    <text evidence="2">The sequence shown here is derived from an EMBL/GenBank/DDBJ whole genome shotgun (WGS) entry which is preliminary data.</text>
</comment>
<sequence length="703" mass="80201">MIIEVNCIISGVCFGEKNNSYCMYIRVHYYCFDILLQPLQSLDQAYIVSVFCNYGSLTCRAVITMSYEPQSKRKLHDVLSNDESEEVQGSELKKLLLSLSTKVDSLNNAMTDVDNRLNVKIDKLESSMANKIADVKSDMEKRLTSFSSEIDQRLIDAITSTNRKCDDKIVKVTHELNLLHEQRVLNESRLDNLERLSLEKELIITGVPVEQNDEPFGIVGDICKALECNLSKRDFVTAFRIWTKDSNSSSSRSAPILVKVYDAWVKQHLLSAYFKRKNLNLKDIGFQTASRIYINESLTNANRAIFKLTSEAKKANVIASLFSRNGLVHVKRDAKARSTIIYNIGELEQILPSDFKESTTSNVRLTNFRNRRQRLPADKASSSADNSGKSGTCSRAEKSNGSIQSQTSSDIQNNGFKMKELLLGLRADSYCYVSVAATTRSHVIIGSSDFPIDVSPPSHRKNSHGDESVVKSADKERRNELISPTLASRESMKIDKMNGVNLIPRIKLVNQMITIHRNNQMIIIVRTKRVNQMITIPRINQMIIIVRFKWEMNAVILIPRIKWVNQMISIPRINQIIIIVRIKWEMNGVILVPRIKWVNQMIIIVLIKCEMNGVILVPPIKFHFGVKRRGVIIETFSSVRCSKSYRLTWSDLKERHGIETIISICCGHICKNYSKDVVEHFPNIEVNQQRYLPGCSIFWIWKS</sequence>
<reference evidence="2" key="1">
    <citation type="submission" date="2022-07" db="EMBL/GenBank/DDBJ databases">
        <authorList>
            <person name="Trinca V."/>
            <person name="Uliana J.V.C."/>
            <person name="Torres T.T."/>
            <person name="Ward R.J."/>
            <person name="Monesi N."/>
        </authorList>
    </citation>
    <scope>NUCLEOTIDE SEQUENCE</scope>
    <source>
        <strain evidence="2">HSMRA1968</strain>
        <tissue evidence="2">Whole embryos</tissue>
    </source>
</reference>
<dbReference type="AlphaFoldDB" id="A0A9Q0NCY0"/>
<dbReference type="Proteomes" id="UP001151699">
    <property type="component" value="Chromosome A"/>
</dbReference>
<protein>
    <submittedName>
        <fullName evidence="2">Uncharacterized protein</fullName>
    </submittedName>
</protein>
<organism evidence="2 3">
    <name type="scientific">Pseudolycoriella hygida</name>
    <dbReference type="NCBI Taxonomy" id="35572"/>
    <lineage>
        <taxon>Eukaryota</taxon>
        <taxon>Metazoa</taxon>
        <taxon>Ecdysozoa</taxon>
        <taxon>Arthropoda</taxon>
        <taxon>Hexapoda</taxon>
        <taxon>Insecta</taxon>
        <taxon>Pterygota</taxon>
        <taxon>Neoptera</taxon>
        <taxon>Endopterygota</taxon>
        <taxon>Diptera</taxon>
        <taxon>Nematocera</taxon>
        <taxon>Sciaroidea</taxon>
        <taxon>Sciaridae</taxon>
        <taxon>Pseudolycoriella</taxon>
    </lineage>
</organism>
<feature type="region of interest" description="Disordered" evidence="1">
    <location>
        <begin position="366"/>
        <end position="410"/>
    </location>
</feature>
<evidence type="ECO:0000313" key="3">
    <source>
        <dbReference type="Proteomes" id="UP001151699"/>
    </source>
</evidence>
<proteinExistence type="predicted"/>